<evidence type="ECO:0000313" key="14">
    <source>
        <dbReference type="Proteomes" id="UP000176451"/>
    </source>
</evidence>
<dbReference type="NCBIfam" id="TIGR02013">
    <property type="entry name" value="rpoB"/>
    <property type="match status" value="1"/>
</dbReference>
<sequence length="809" mass="90209">MDRKYLSKLRAQVPISNLIEVQTKSYNWFFKEGLKELFEEISPVDDFTGKLLSLEFGEYSLDQPKFDERTALSKNLTYKASLKCKATISNKVSNKKKTSEVFLGDFPVMTPEGYFIINGIKRVVVSQIVRSYGVLFTTDRVGGRKLFGAKVIPSRGAWLEFETSPRDVISVKIDRKRKIPITSFLRVIGLTKDEEIIKAFKTTDDNGDHPYIKTTLERDASKTYEEAVVEVYKRVRPGDLATPESAKPFLEAMFFNPKRYDLGRVGRYKMNQRLEIKANESMQNRILRLEDIIEVIKEIINLNNNPVAEPDDIDHLKNRRVRAVGELIQGRLRVGLLRMERIIKDRMSVLDSDTVVPSQLINSRPILAVLQEFFASSQLSQFMNQTNPLAELEHKRTLSATGPGGLSRERAGFEVRDVHPSHYGRICPIESPEGPNIGLVSYLSSYARINDYGFILSPYFVVEQKASKAKVTNKIVYLDASEEDNAIIAPASIRTDKDGYILGEKTAVRKFGKPTIEKTDNINYVDVSAKQTVSVPTALIPFLEHDDAARAMMGSNMQRQAVPLVRCAAPLVGTGIEREAARDSGQVILAEEGGVVTGISSDKISISSKGRTREYRLHKFIRSNQATCINQKPIVELGQKIKKGEVIADGASTDGGELALGKNVLVAFLSFRGGNYEDAIILSERLLHRDLYSSIHIEKYSIEIRDTKLGPELITRDIPNVGEEALGNLDEQGIVRIGAEVSAGDILVGKISPKGETELSAEEKLLRAIFGEKAKDVKDTSLRLPHGEKGKVVEIKIFSKEVGDELPAG</sequence>
<evidence type="ECO:0000259" key="12">
    <source>
        <dbReference type="Pfam" id="PF10385"/>
    </source>
</evidence>
<dbReference type="InterPro" id="IPR015712">
    <property type="entry name" value="DNA-dir_RNA_pol_su2"/>
</dbReference>
<dbReference type="Gene3D" id="3.90.1100.10">
    <property type="match status" value="1"/>
</dbReference>
<dbReference type="InterPro" id="IPR042107">
    <property type="entry name" value="DNA-dir_RNA_pol_bsu_ext_1_sf"/>
</dbReference>
<evidence type="ECO:0000259" key="8">
    <source>
        <dbReference type="Pfam" id="PF00562"/>
    </source>
</evidence>
<feature type="domain" description="RNA polymerase beta subunit protrusion" evidence="10">
    <location>
        <begin position="18"/>
        <end position="366"/>
    </location>
</feature>
<dbReference type="Pfam" id="PF00562">
    <property type="entry name" value="RNA_pol_Rpb2_6"/>
    <property type="match status" value="1"/>
</dbReference>
<dbReference type="InterPro" id="IPR037033">
    <property type="entry name" value="DNA-dir_RNAP_su2_hyb_sf"/>
</dbReference>
<dbReference type="GO" id="GO:0003899">
    <property type="term" value="F:DNA-directed RNA polymerase activity"/>
    <property type="evidence" value="ECO:0007669"/>
    <property type="project" value="UniProtKB-EC"/>
</dbReference>
<dbReference type="Pfam" id="PF04561">
    <property type="entry name" value="RNA_pol_Rpb2_2"/>
    <property type="match status" value="1"/>
</dbReference>
<dbReference type="PANTHER" id="PTHR20856">
    <property type="entry name" value="DNA-DIRECTED RNA POLYMERASE I SUBUNIT 2"/>
    <property type="match status" value="1"/>
</dbReference>
<dbReference type="NCBIfam" id="NF001616">
    <property type="entry name" value="PRK00405.1"/>
    <property type="match status" value="1"/>
</dbReference>
<accession>A0A1F5EIA8</accession>
<comment type="caution">
    <text evidence="13">The sequence shown here is derived from an EMBL/GenBank/DDBJ whole genome shotgun (WGS) entry which is preliminary data.</text>
</comment>
<dbReference type="Gene3D" id="2.40.270.10">
    <property type="entry name" value="DNA-directed RNA polymerase, subunit 2, domain 6"/>
    <property type="match status" value="1"/>
</dbReference>
<evidence type="ECO:0000259" key="10">
    <source>
        <dbReference type="Pfam" id="PF04563"/>
    </source>
</evidence>
<feature type="non-terminal residue" evidence="13">
    <location>
        <position position="809"/>
    </location>
</feature>
<dbReference type="InterPro" id="IPR037034">
    <property type="entry name" value="RNA_pol_Rpb2_2_sf"/>
</dbReference>
<feature type="domain" description="DNA-directed RNA polymerase beta subunit external 1" evidence="12">
    <location>
        <begin position="467"/>
        <end position="528"/>
    </location>
</feature>
<dbReference type="InterPro" id="IPR007642">
    <property type="entry name" value="RNA_pol_Rpb2_2"/>
</dbReference>
<evidence type="ECO:0000256" key="1">
    <source>
        <dbReference type="ARBA" id="ARBA00012418"/>
    </source>
</evidence>
<feature type="domain" description="RNA polymerase Rpb2" evidence="11">
    <location>
        <begin position="381"/>
        <end position="449"/>
    </location>
</feature>
<gene>
    <name evidence="13" type="ORF">A3F08_00565</name>
</gene>
<dbReference type="Pfam" id="PF04563">
    <property type="entry name" value="RNA_pol_Rpb2_1"/>
    <property type="match status" value="1"/>
</dbReference>
<keyword evidence="4" id="KW-0548">Nucleotidyltransferase</keyword>
<evidence type="ECO:0000256" key="6">
    <source>
        <dbReference type="ARBA" id="ARBA00048552"/>
    </source>
</evidence>
<keyword evidence="5" id="KW-0804">Transcription</keyword>
<comment type="similarity">
    <text evidence="7">Belongs to the RNA polymerase beta chain family.</text>
</comment>
<organism evidence="13 14">
    <name type="scientific">Candidatus Berkelbacteria bacterium RIFCSPHIGHO2_12_FULL_36_9</name>
    <dbReference type="NCBI Taxonomy" id="1797469"/>
    <lineage>
        <taxon>Bacteria</taxon>
        <taxon>Candidatus Berkelbacteria</taxon>
    </lineage>
</organism>
<dbReference type="Pfam" id="PF10385">
    <property type="entry name" value="RNA_pol_Rpb2_45"/>
    <property type="match status" value="1"/>
</dbReference>
<evidence type="ECO:0000256" key="4">
    <source>
        <dbReference type="ARBA" id="ARBA00022695"/>
    </source>
</evidence>
<evidence type="ECO:0000256" key="3">
    <source>
        <dbReference type="ARBA" id="ARBA00022679"/>
    </source>
</evidence>
<dbReference type="AlphaFoldDB" id="A0A1F5EIA8"/>
<evidence type="ECO:0000313" key="13">
    <source>
        <dbReference type="EMBL" id="OGD66936.1"/>
    </source>
</evidence>
<dbReference type="SUPFAM" id="SSF64484">
    <property type="entry name" value="beta and beta-prime subunits of DNA dependent RNA-polymerase"/>
    <property type="match status" value="1"/>
</dbReference>
<feature type="domain" description="DNA-directed RNA polymerase subunit 2 hybrid-binding" evidence="8">
    <location>
        <begin position="590"/>
        <end position="801"/>
    </location>
</feature>
<comment type="catalytic activity">
    <reaction evidence="6">
        <text>RNA(n) + a ribonucleoside 5'-triphosphate = RNA(n+1) + diphosphate</text>
        <dbReference type="Rhea" id="RHEA:21248"/>
        <dbReference type="Rhea" id="RHEA-COMP:14527"/>
        <dbReference type="Rhea" id="RHEA-COMP:17342"/>
        <dbReference type="ChEBI" id="CHEBI:33019"/>
        <dbReference type="ChEBI" id="CHEBI:61557"/>
        <dbReference type="ChEBI" id="CHEBI:140395"/>
        <dbReference type="EC" id="2.7.7.6"/>
    </reaction>
</comment>
<dbReference type="InterPro" id="IPR019462">
    <property type="entry name" value="DNA-dir_RNA_pol_bsu_external_1"/>
</dbReference>
<dbReference type="Proteomes" id="UP000176451">
    <property type="component" value="Unassembled WGS sequence"/>
</dbReference>
<dbReference type="Gene3D" id="2.30.150.10">
    <property type="entry name" value="DNA-directed RNA polymerase, beta subunit, external 1 domain"/>
    <property type="match status" value="1"/>
</dbReference>
<dbReference type="GO" id="GO:0006351">
    <property type="term" value="P:DNA-templated transcription"/>
    <property type="evidence" value="ECO:0007669"/>
    <property type="project" value="InterPro"/>
</dbReference>
<evidence type="ECO:0000256" key="7">
    <source>
        <dbReference type="RuleBase" id="RU000434"/>
    </source>
</evidence>
<feature type="domain" description="RNA polymerase Rpb2" evidence="9">
    <location>
        <begin position="152"/>
        <end position="322"/>
    </location>
</feature>
<dbReference type="InterPro" id="IPR007644">
    <property type="entry name" value="RNA_pol_bsu_protrusion"/>
</dbReference>
<dbReference type="GO" id="GO:0003677">
    <property type="term" value="F:DNA binding"/>
    <property type="evidence" value="ECO:0007669"/>
    <property type="project" value="InterPro"/>
</dbReference>
<keyword evidence="2 13" id="KW-0240">DNA-directed RNA polymerase</keyword>
<dbReference type="EMBL" id="MEZV01000023">
    <property type="protein sequence ID" value="OGD66936.1"/>
    <property type="molecule type" value="Genomic_DNA"/>
</dbReference>
<name>A0A1F5EIA8_9BACT</name>
<proteinExistence type="inferred from homology"/>
<evidence type="ECO:0000259" key="11">
    <source>
        <dbReference type="Pfam" id="PF04565"/>
    </source>
</evidence>
<dbReference type="InterPro" id="IPR010243">
    <property type="entry name" value="RNA_pol_bsu_bac"/>
</dbReference>
<dbReference type="Gene3D" id="3.90.1110.10">
    <property type="entry name" value="RNA polymerase Rpb2, domain 2"/>
    <property type="match status" value="1"/>
</dbReference>
<dbReference type="STRING" id="1797469.A3F08_00565"/>
<dbReference type="InterPro" id="IPR007645">
    <property type="entry name" value="RNA_pol_Rpb2_3"/>
</dbReference>
<dbReference type="GO" id="GO:0000428">
    <property type="term" value="C:DNA-directed RNA polymerase complex"/>
    <property type="evidence" value="ECO:0007669"/>
    <property type="project" value="UniProtKB-KW"/>
</dbReference>
<dbReference type="InterPro" id="IPR007120">
    <property type="entry name" value="DNA-dir_RNAP_su2_dom"/>
</dbReference>
<dbReference type="Gene3D" id="2.40.50.100">
    <property type="match status" value="1"/>
</dbReference>
<dbReference type="InterPro" id="IPR014724">
    <property type="entry name" value="RNA_pol_RPB2_OB-fold"/>
</dbReference>
<reference evidence="13 14" key="1">
    <citation type="journal article" date="2016" name="Nat. Commun.">
        <title>Thousands of microbial genomes shed light on interconnected biogeochemical processes in an aquifer system.</title>
        <authorList>
            <person name="Anantharaman K."/>
            <person name="Brown C.T."/>
            <person name="Hug L.A."/>
            <person name="Sharon I."/>
            <person name="Castelle C.J."/>
            <person name="Probst A.J."/>
            <person name="Thomas B.C."/>
            <person name="Singh A."/>
            <person name="Wilkins M.J."/>
            <person name="Karaoz U."/>
            <person name="Brodie E.L."/>
            <person name="Williams K.H."/>
            <person name="Hubbard S.S."/>
            <person name="Banfield J.F."/>
        </authorList>
    </citation>
    <scope>NUCLEOTIDE SEQUENCE [LARGE SCALE GENOMIC DNA]</scope>
</reference>
<dbReference type="GO" id="GO:0032549">
    <property type="term" value="F:ribonucleoside binding"/>
    <property type="evidence" value="ECO:0007669"/>
    <property type="project" value="InterPro"/>
</dbReference>
<evidence type="ECO:0000259" key="9">
    <source>
        <dbReference type="Pfam" id="PF04561"/>
    </source>
</evidence>
<dbReference type="EC" id="2.7.7.6" evidence="1"/>
<keyword evidence="3" id="KW-0808">Transferase</keyword>
<dbReference type="Gene3D" id="2.40.50.150">
    <property type="match status" value="1"/>
</dbReference>
<evidence type="ECO:0000256" key="2">
    <source>
        <dbReference type="ARBA" id="ARBA00022478"/>
    </source>
</evidence>
<evidence type="ECO:0000256" key="5">
    <source>
        <dbReference type="ARBA" id="ARBA00023163"/>
    </source>
</evidence>
<protein>
    <recommendedName>
        <fullName evidence="1">DNA-directed RNA polymerase</fullName>
        <ecNumber evidence="1">2.7.7.6</ecNumber>
    </recommendedName>
</protein>
<dbReference type="Pfam" id="PF04565">
    <property type="entry name" value="RNA_pol_Rpb2_3"/>
    <property type="match status" value="1"/>
</dbReference>